<dbReference type="CDD" id="cd03230">
    <property type="entry name" value="ABC_DR_subfamily_A"/>
    <property type="match status" value="1"/>
</dbReference>
<keyword evidence="2 4" id="KW-0067">ATP-binding</keyword>
<feature type="domain" description="ABC transporter" evidence="3">
    <location>
        <begin position="12"/>
        <end position="240"/>
    </location>
</feature>
<dbReference type="Pfam" id="PF00005">
    <property type="entry name" value="ABC_tran"/>
    <property type="match status" value="1"/>
</dbReference>
<dbReference type="PANTHER" id="PTHR43038">
    <property type="entry name" value="ATP-BINDING CASSETTE, SUB-FAMILY H, MEMBER 1"/>
    <property type="match status" value="1"/>
</dbReference>
<dbReference type="InterPro" id="IPR027417">
    <property type="entry name" value="P-loop_NTPase"/>
</dbReference>
<evidence type="ECO:0000313" key="4">
    <source>
        <dbReference type="EMBL" id="BAN00940.1"/>
    </source>
</evidence>
<evidence type="ECO:0000256" key="2">
    <source>
        <dbReference type="ARBA" id="ARBA00022840"/>
    </source>
</evidence>
<dbReference type="EMBL" id="AP012057">
    <property type="protein sequence ID" value="BAN00940.1"/>
    <property type="molecule type" value="Genomic_DNA"/>
</dbReference>
<dbReference type="RefSeq" id="WP_015440188.1">
    <property type="nucleotide sequence ID" value="NC_020520.1"/>
</dbReference>
<dbReference type="GO" id="GO:0005524">
    <property type="term" value="F:ATP binding"/>
    <property type="evidence" value="ECO:0007669"/>
    <property type="project" value="UniProtKB-KW"/>
</dbReference>
<keyword evidence="1" id="KW-0547">Nucleotide-binding</keyword>
<dbReference type="PANTHER" id="PTHR43038:SF3">
    <property type="entry name" value="ABC TRANSPORTER G FAMILY MEMBER 20 ISOFORM X1"/>
    <property type="match status" value="1"/>
</dbReference>
<dbReference type="SUPFAM" id="SSF52540">
    <property type="entry name" value="P-loop containing nucleoside triphosphate hydrolases"/>
    <property type="match status" value="1"/>
</dbReference>
<reference evidence="4 5" key="1">
    <citation type="journal article" date="2013" name="Int. J. Syst. Evol. Microbiol.">
        <title>Ilumatobacter nonamiense sp. nov. and Ilumatobacter coccineum sp. nov., isolated from seashore sand.</title>
        <authorList>
            <person name="Matsumoto A."/>
            <person name="Kasai H."/>
            <person name="Matsuo Y."/>
            <person name="Shizuri Y."/>
            <person name="Ichikawa N."/>
            <person name="Fujita N."/>
            <person name="Omura S."/>
            <person name="Takahashi Y."/>
        </authorList>
    </citation>
    <scope>NUCLEOTIDE SEQUENCE [LARGE SCALE GENOMIC DNA]</scope>
    <source>
        <strain evidence="5">NBRC 103263 / KCTC 29153 / YM16-304</strain>
    </source>
</reference>
<dbReference type="KEGG" id="aym:YM304_06260"/>
<dbReference type="Proteomes" id="UP000011863">
    <property type="component" value="Chromosome"/>
</dbReference>
<evidence type="ECO:0000313" key="5">
    <source>
        <dbReference type="Proteomes" id="UP000011863"/>
    </source>
</evidence>
<proteinExistence type="predicted"/>
<dbReference type="InterPro" id="IPR003439">
    <property type="entry name" value="ABC_transporter-like_ATP-bd"/>
</dbReference>
<accession>A0A6C7E246</accession>
<dbReference type="InterPro" id="IPR003593">
    <property type="entry name" value="AAA+_ATPase"/>
</dbReference>
<sequence>MSDATQGAQPAVTFDGVGKAFDDEWVLEDLSFSVPRGSIIGLIGPSGSGKTTTVRLMTGAYRPDAGTVDVLGADPVARRRHDRSMIGYLPQQPVLFDELSLWENLNFHASLNGVGLRRKRRLLDVLELVELDGHRKKLVRESSGGMQRRLALASTLVHAPNLVMLDEPTAGIDPILRRRFWEHFRALSDAGDTLVISTQFVDEATHCDTVGLLADGRLVAVGAPDELRRQAHGGDLIDVEYTRIVGSDDLRSCRDIAGVQRADYHGDATVRLVVDPDSDARSRVFDSLVTTDPDISGAVEIAPDWDDVFIRLVESDTAEPTPGQVAS</sequence>
<gene>
    <name evidence="4" type="ORF">YM304_06260</name>
</gene>
<evidence type="ECO:0000256" key="1">
    <source>
        <dbReference type="ARBA" id="ARBA00022741"/>
    </source>
</evidence>
<dbReference type="OrthoDB" id="9804819at2"/>
<dbReference type="Gene3D" id="3.40.50.300">
    <property type="entry name" value="P-loop containing nucleotide triphosphate hydrolases"/>
    <property type="match status" value="1"/>
</dbReference>
<evidence type="ECO:0000259" key="3">
    <source>
        <dbReference type="PROSITE" id="PS50893"/>
    </source>
</evidence>
<dbReference type="AlphaFoldDB" id="A0A6C7E246"/>
<dbReference type="SMART" id="SM00382">
    <property type="entry name" value="AAA"/>
    <property type="match status" value="1"/>
</dbReference>
<dbReference type="PROSITE" id="PS50893">
    <property type="entry name" value="ABC_TRANSPORTER_2"/>
    <property type="match status" value="1"/>
</dbReference>
<protein>
    <submittedName>
        <fullName evidence="4">Putative ABC transporter ATP-binding protein</fullName>
    </submittedName>
</protein>
<name>A0A6C7E246_ILUCY</name>
<keyword evidence="5" id="KW-1185">Reference proteome</keyword>
<organism evidence="4 5">
    <name type="scientific">Ilumatobacter coccineus (strain NBRC 103263 / KCTC 29153 / YM16-304)</name>
    <dbReference type="NCBI Taxonomy" id="1313172"/>
    <lineage>
        <taxon>Bacteria</taxon>
        <taxon>Bacillati</taxon>
        <taxon>Actinomycetota</taxon>
        <taxon>Acidimicrobiia</taxon>
        <taxon>Acidimicrobiales</taxon>
        <taxon>Ilumatobacteraceae</taxon>
        <taxon>Ilumatobacter</taxon>
    </lineage>
</organism>
<dbReference type="GO" id="GO:0016887">
    <property type="term" value="F:ATP hydrolysis activity"/>
    <property type="evidence" value="ECO:0007669"/>
    <property type="project" value="InterPro"/>
</dbReference>